<dbReference type="EMBL" id="CP041186">
    <property type="protein sequence ID" value="QDG52615.1"/>
    <property type="molecule type" value="Genomic_DNA"/>
</dbReference>
<keyword evidence="3" id="KW-0520">NAD</keyword>
<dbReference type="PROSITE" id="PS01192">
    <property type="entry name" value="HMG_COA_REDUCTASE_3"/>
    <property type="match status" value="1"/>
</dbReference>
<evidence type="ECO:0000256" key="1">
    <source>
        <dbReference type="ARBA" id="ARBA00007661"/>
    </source>
</evidence>
<evidence type="ECO:0000256" key="3">
    <source>
        <dbReference type="RuleBase" id="RU361219"/>
    </source>
</evidence>
<dbReference type="EC" id="1.1.1.88" evidence="3"/>
<dbReference type="RefSeq" id="WP_141199080.1">
    <property type="nucleotide sequence ID" value="NZ_CP041186.1"/>
</dbReference>
<dbReference type="PANTHER" id="PTHR10572:SF24">
    <property type="entry name" value="3-HYDROXY-3-METHYLGLUTARYL-COENZYME A REDUCTASE"/>
    <property type="match status" value="1"/>
</dbReference>
<dbReference type="Gene3D" id="1.10.8.660">
    <property type="match status" value="1"/>
</dbReference>
<dbReference type="InterPro" id="IPR002202">
    <property type="entry name" value="HMG_CoA_Rdtase"/>
</dbReference>
<dbReference type="CDD" id="cd00644">
    <property type="entry name" value="HMG-CoA_reductase_classII"/>
    <property type="match status" value="1"/>
</dbReference>
<dbReference type="PROSITE" id="PS50065">
    <property type="entry name" value="HMG_COA_REDUCTASE_4"/>
    <property type="match status" value="1"/>
</dbReference>
<evidence type="ECO:0000256" key="2">
    <source>
        <dbReference type="ARBA" id="ARBA00023002"/>
    </source>
</evidence>
<sequence length="442" mass="47910">MSKVDPDIDSTTEESRPSSRISGFYRMSMDERLECLLDHGIIDEEDASILRERDGGLDRETANKMVENCVGVFELPLGLGLNFTINGNDYVVPMAVEEPSVIAAVSHCAKIVRQSGGFESECKSNVMIGQVQVVGCTDFEAAQEAILAHRSELVELANSFEPNMVARGGGAKDIEVRILDGGDYRKMLVVHLLIDAVDAMGANLINTMAEGIAPRVEELTGGKVFLRILSNLADKRLVRSRCKIPFGELAWKGYSGREVAEGIAYASQFAETDPYRATTHNKGIMNGISSVCIATGNDWRAVEAGCHAYCCRDGQYRPMAVWYIEDECLVGELEVPMQVGTVGGPIRLHPTVQLAHRVLRVETASELAEVMGAVGLAQNLGALKALATEGIQRGHMSLHARSVAATAGATSDEMSQLVERLIEGGDIKVSRAKELLVELRSE</sequence>
<dbReference type="Pfam" id="PF00368">
    <property type="entry name" value="HMG-CoA_red"/>
    <property type="match status" value="1"/>
</dbReference>
<dbReference type="AlphaFoldDB" id="A0A4Y6PXZ7"/>
<dbReference type="InterPro" id="IPR009023">
    <property type="entry name" value="HMG_CoA_Rdtase_NAD(P)-bd_sf"/>
</dbReference>
<dbReference type="InterPro" id="IPR023074">
    <property type="entry name" value="HMG_CoA_Rdtase_cat_sf"/>
</dbReference>
<feature type="region of interest" description="Disordered" evidence="4">
    <location>
        <begin position="1"/>
        <end position="21"/>
    </location>
</feature>
<keyword evidence="2 3" id="KW-0560">Oxidoreductase</keyword>
<dbReference type="OrthoDB" id="9764892at2"/>
<protein>
    <recommendedName>
        <fullName evidence="3">3-hydroxy-3-methylglutaryl coenzyme A reductase</fullName>
        <shortName evidence="3">HMG-CoA reductase</shortName>
        <ecNumber evidence="3">1.1.1.88</ecNumber>
    </recommendedName>
</protein>
<dbReference type="SUPFAM" id="SSF56542">
    <property type="entry name" value="Substrate-binding domain of HMG-CoA reductase"/>
    <property type="match status" value="1"/>
</dbReference>
<organism evidence="5 6">
    <name type="scientific">Persicimonas caeni</name>
    <dbReference type="NCBI Taxonomy" id="2292766"/>
    <lineage>
        <taxon>Bacteria</taxon>
        <taxon>Deltaproteobacteria</taxon>
        <taxon>Bradymonadales</taxon>
        <taxon>Bradymonadaceae</taxon>
        <taxon>Persicimonas</taxon>
    </lineage>
</organism>
<comment type="catalytic activity">
    <reaction evidence="3">
        <text>(R)-mevalonate + 2 NAD(+) + CoA = (3S)-3-hydroxy-3-methylglutaryl-CoA + 2 NADH + 2 H(+)</text>
        <dbReference type="Rhea" id="RHEA:14833"/>
        <dbReference type="ChEBI" id="CHEBI:15378"/>
        <dbReference type="ChEBI" id="CHEBI:36464"/>
        <dbReference type="ChEBI" id="CHEBI:43074"/>
        <dbReference type="ChEBI" id="CHEBI:57287"/>
        <dbReference type="ChEBI" id="CHEBI:57540"/>
        <dbReference type="ChEBI" id="CHEBI:57945"/>
        <dbReference type="EC" id="1.1.1.88"/>
    </reaction>
</comment>
<comment type="pathway">
    <text evidence="3">Metabolic intermediate metabolism; (R)-mevalonate degradation; (S)-3-hydroxy-3-methylglutaryl-CoA from (R)-mevalonate: step 1/1.</text>
</comment>
<name>A0A4Y6PXZ7_PERCE</name>
<dbReference type="Gene3D" id="3.90.770.10">
    <property type="entry name" value="3-hydroxy-3-methylglutaryl-coenzyme A Reductase, Chain A, domain 2"/>
    <property type="match status" value="2"/>
</dbReference>
<keyword evidence="6" id="KW-1185">Reference proteome</keyword>
<dbReference type="PRINTS" id="PR00071">
    <property type="entry name" value="HMGCOARDTASE"/>
</dbReference>
<evidence type="ECO:0000256" key="4">
    <source>
        <dbReference type="SAM" id="MobiDB-lite"/>
    </source>
</evidence>
<proteinExistence type="inferred from homology"/>
<dbReference type="InterPro" id="IPR009029">
    <property type="entry name" value="HMG_CoA_Rdtase_sub-bd_dom_sf"/>
</dbReference>
<reference evidence="5 6" key="1">
    <citation type="submission" date="2019-06" db="EMBL/GenBank/DDBJ databases">
        <title>Persicimonas caeni gen. nov., sp. nov., a predatory bacterium isolated from solar saltern.</title>
        <authorList>
            <person name="Wang S."/>
        </authorList>
    </citation>
    <scope>NUCLEOTIDE SEQUENCE [LARGE SCALE GENOMIC DNA]</scope>
    <source>
        <strain evidence="5 6">YN101</strain>
    </source>
</reference>
<comment type="similarity">
    <text evidence="1 3">Belongs to the HMG-CoA reductase family.</text>
</comment>
<accession>A0A5B8Y9Q4</accession>
<accession>A0A4Y6PXZ7</accession>
<evidence type="ECO:0000313" key="5">
    <source>
        <dbReference type="EMBL" id="QDG52615.1"/>
    </source>
</evidence>
<dbReference type="InterPro" id="IPR023076">
    <property type="entry name" value="HMG_CoA_Rdtase_CS"/>
</dbReference>
<dbReference type="UniPathway" id="UPA00257">
    <property type="reaction ID" value="UER00367"/>
</dbReference>
<dbReference type="SUPFAM" id="SSF55035">
    <property type="entry name" value="NAD-binding domain of HMG-CoA reductase"/>
    <property type="match status" value="1"/>
</dbReference>
<dbReference type="InterPro" id="IPR004553">
    <property type="entry name" value="HMG_CoA_Rdtase_bac-typ"/>
</dbReference>
<dbReference type="NCBIfam" id="TIGR00532">
    <property type="entry name" value="HMG_CoA_R_NAD"/>
    <property type="match status" value="1"/>
</dbReference>
<dbReference type="PANTHER" id="PTHR10572">
    <property type="entry name" value="3-HYDROXY-3-METHYLGLUTARYL-COENZYME A REDUCTASE"/>
    <property type="match status" value="1"/>
</dbReference>
<dbReference type="GO" id="GO:0140643">
    <property type="term" value="F:hydroxymethylglutaryl-CoA reductase (NADH) activity"/>
    <property type="evidence" value="ECO:0007669"/>
    <property type="project" value="UniProtKB-EC"/>
</dbReference>
<gene>
    <name evidence="5" type="ORF">FIV42_18290</name>
</gene>
<evidence type="ECO:0000313" key="6">
    <source>
        <dbReference type="Proteomes" id="UP000315995"/>
    </source>
</evidence>
<dbReference type="GO" id="GO:0015936">
    <property type="term" value="P:coenzyme A metabolic process"/>
    <property type="evidence" value="ECO:0007669"/>
    <property type="project" value="InterPro"/>
</dbReference>
<dbReference type="Proteomes" id="UP000315995">
    <property type="component" value="Chromosome"/>
</dbReference>
<dbReference type="GO" id="GO:0004420">
    <property type="term" value="F:hydroxymethylglutaryl-CoA reductase (NADPH) activity"/>
    <property type="evidence" value="ECO:0007669"/>
    <property type="project" value="InterPro"/>
</dbReference>